<evidence type="ECO:0000256" key="1">
    <source>
        <dbReference type="ARBA" id="ARBA00010546"/>
    </source>
</evidence>
<dbReference type="InterPro" id="IPR005365">
    <property type="entry name" value="Npr3"/>
</dbReference>
<evidence type="ECO:0000313" key="5">
    <source>
        <dbReference type="EnsemblMetazoa" id="CJA14989.1"/>
    </source>
</evidence>
<feature type="compositionally biased region" description="Low complexity" evidence="3">
    <location>
        <begin position="49"/>
        <end position="61"/>
    </location>
</feature>
<dbReference type="GO" id="GO:1904262">
    <property type="term" value="P:negative regulation of TORC1 signaling"/>
    <property type="evidence" value="ECO:0007669"/>
    <property type="project" value="TreeGrafter"/>
</dbReference>
<reference evidence="6" key="1">
    <citation type="submission" date="2010-08" db="EMBL/GenBank/DDBJ databases">
        <authorList>
            <consortium name="Caenorhabditis japonica Sequencing Consortium"/>
            <person name="Wilson R.K."/>
        </authorList>
    </citation>
    <scope>NUCLEOTIDE SEQUENCE [LARGE SCALE GENOMIC DNA]</scope>
    <source>
        <strain evidence="6">DF5081</strain>
    </source>
</reference>
<dbReference type="GO" id="GO:0038202">
    <property type="term" value="P:TORC1 signaling"/>
    <property type="evidence" value="ECO:0007669"/>
    <property type="project" value="TreeGrafter"/>
</dbReference>
<comment type="subcellular location">
    <subcellularLocation>
        <location evidence="2">Lysosome</location>
    </subcellularLocation>
</comment>
<dbReference type="Pfam" id="PF03666">
    <property type="entry name" value="NPR3"/>
    <property type="match status" value="1"/>
</dbReference>
<comment type="function">
    <text evidence="2">As a component of the GATOR1 complex functions as an inhibitor of the amino acid-sensing branch of the TORC1 pathway.</text>
</comment>
<dbReference type="GO" id="GO:1990130">
    <property type="term" value="C:GATOR1 complex"/>
    <property type="evidence" value="ECO:0007669"/>
    <property type="project" value="UniProtKB-UniRule"/>
</dbReference>
<dbReference type="GO" id="GO:0034198">
    <property type="term" value="P:cellular response to amino acid starvation"/>
    <property type="evidence" value="ECO:0007669"/>
    <property type="project" value="UniProtKB-UniRule"/>
</dbReference>
<reference evidence="5" key="2">
    <citation type="submission" date="2022-06" db="UniProtKB">
        <authorList>
            <consortium name="EnsemblMetazoa"/>
        </authorList>
    </citation>
    <scope>IDENTIFICATION</scope>
    <source>
        <strain evidence="5">DF5081</strain>
    </source>
</reference>
<dbReference type="AlphaFoldDB" id="A0A8R1HZ27"/>
<dbReference type="EnsemblMetazoa" id="CJA14989.1">
    <property type="protein sequence ID" value="CJA14989.1"/>
    <property type="gene ID" value="WBGene00134193"/>
</dbReference>
<keyword evidence="2" id="KW-0732">Signal</keyword>
<sequence>MTATVGCTSECYLHCVMCFLTGQTGERIVSIHPRRKATPRACPVEPQVSSAGKAPSSSKAKLTCDKDDPFGFGKVETEFDLTLFQLGYAFKTQEIGCNDAFDMRINNQRFVGWPKTWKPLGSSSTNYQISIIFALKPGCDGQTVAAYQTLSNKIAVSLVMQQNYTGYLEREDNWADIAERDHADPIAEFAKLSFMVPQLADMYTEVRSRGNIHRYQSNFIELGFCDEAHALSRLSVVPKGRQEIDEIVRRMKPYHGILLLEDVWPTPDANPTVAKLLSHCSPDRSILDMSTASGIPIFEVFMIIRHLIQWTRAILIYPLCNTNIYTSATSPQPLEKMAERFAAQFGTKIHLAAGLAHFNPPQRLDTFIRDNLTLEEQGVRAKLVVALLRHQMLMQLHQFYYILKPYSNAVLPKPKEPCPDEFWKLIDESTISDDVKPIVADISAEMLETVAYEAVKRKLTLFVQAAPMMNGNHHLEDIKYKNNLDRAEMESVFTSFQLVIAKFRRPDFVAE</sequence>
<dbReference type="GO" id="GO:0005764">
    <property type="term" value="C:lysosome"/>
    <property type="evidence" value="ECO:0007669"/>
    <property type="project" value="UniProtKB-SubCell"/>
</dbReference>
<evidence type="ECO:0000256" key="2">
    <source>
        <dbReference type="RuleBase" id="RU368069"/>
    </source>
</evidence>
<evidence type="ECO:0000259" key="4">
    <source>
        <dbReference type="Pfam" id="PF24064"/>
    </source>
</evidence>
<dbReference type="GO" id="GO:0010508">
    <property type="term" value="P:positive regulation of autophagy"/>
    <property type="evidence" value="ECO:0007669"/>
    <property type="project" value="TreeGrafter"/>
</dbReference>
<dbReference type="Proteomes" id="UP000005237">
    <property type="component" value="Unassembled WGS sequence"/>
</dbReference>
<dbReference type="PANTHER" id="PTHR13153:SF5">
    <property type="entry name" value="GATOR COMPLEX PROTEIN NPRL3"/>
    <property type="match status" value="1"/>
</dbReference>
<accession>A0A8R1HZ27</accession>
<feature type="region of interest" description="Disordered" evidence="3">
    <location>
        <begin position="42"/>
        <end position="61"/>
    </location>
</feature>
<proteinExistence type="inferred from homology"/>
<protein>
    <recommendedName>
        <fullName evidence="2">GATOR complex protein NPRL3</fullName>
    </recommendedName>
    <alternativeName>
        <fullName evidence="2">Nitrogen permease regulator 3-like protein</fullName>
    </alternativeName>
</protein>
<keyword evidence="2" id="KW-0458">Lysosome</keyword>
<name>A0A8R1HZ27_CAEJA</name>
<evidence type="ECO:0000256" key="3">
    <source>
        <dbReference type="SAM" id="MobiDB-lite"/>
    </source>
</evidence>
<organism evidence="5 6">
    <name type="scientific">Caenorhabditis japonica</name>
    <dbReference type="NCBI Taxonomy" id="281687"/>
    <lineage>
        <taxon>Eukaryota</taxon>
        <taxon>Metazoa</taxon>
        <taxon>Ecdysozoa</taxon>
        <taxon>Nematoda</taxon>
        <taxon>Chromadorea</taxon>
        <taxon>Rhabditida</taxon>
        <taxon>Rhabditina</taxon>
        <taxon>Rhabditomorpha</taxon>
        <taxon>Rhabditoidea</taxon>
        <taxon>Rhabditidae</taxon>
        <taxon>Peloderinae</taxon>
        <taxon>Caenorhabditis</taxon>
    </lineage>
</organism>
<dbReference type="Pfam" id="PF24064">
    <property type="entry name" value="HTH_NPRL3"/>
    <property type="match status" value="1"/>
</dbReference>
<keyword evidence="6" id="KW-1185">Reference proteome</keyword>
<dbReference type="InterPro" id="IPR056603">
    <property type="entry name" value="HTH_NPRL3"/>
</dbReference>
<feature type="domain" description="GATOR1 complex protein NPRL3 C-terminal HTH" evidence="4">
    <location>
        <begin position="445"/>
        <end position="498"/>
    </location>
</feature>
<evidence type="ECO:0000313" key="6">
    <source>
        <dbReference type="Proteomes" id="UP000005237"/>
    </source>
</evidence>
<dbReference type="PANTHER" id="PTHR13153">
    <property type="entry name" value="CGTHBA PROTEIN -14 GENE PROTEIN"/>
    <property type="match status" value="1"/>
</dbReference>
<comment type="similarity">
    <text evidence="1 2">Belongs to the NPR3 family.</text>
</comment>